<evidence type="ECO:0000313" key="1">
    <source>
        <dbReference type="EMBL" id="ECJ4380932.1"/>
    </source>
</evidence>
<organism evidence="1">
    <name type="scientific">Salmonella diarizonae</name>
    <dbReference type="NCBI Taxonomy" id="59204"/>
    <lineage>
        <taxon>Bacteria</taxon>
        <taxon>Pseudomonadati</taxon>
        <taxon>Pseudomonadota</taxon>
        <taxon>Gammaproteobacteria</taxon>
        <taxon>Enterobacterales</taxon>
        <taxon>Enterobacteriaceae</taxon>
        <taxon>Salmonella</taxon>
    </lineage>
</organism>
<gene>
    <name evidence="1" type="ORF">DLB95_27960</name>
</gene>
<dbReference type="AlphaFoldDB" id="A0A5Y3WAR9"/>
<accession>A0A5Y3WAR9</accession>
<proteinExistence type="predicted"/>
<dbReference type="EMBL" id="AAIYJF010000053">
    <property type="protein sequence ID" value="ECJ4380932.1"/>
    <property type="molecule type" value="Genomic_DNA"/>
</dbReference>
<dbReference type="Proteomes" id="UP000839781">
    <property type="component" value="Unassembled WGS sequence"/>
</dbReference>
<comment type="caution">
    <text evidence="1">The sequence shown here is derived from an EMBL/GenBank/DDBJ whole genome shotgun (WGS) entry which is preliminary data.</text>
</comment>
<reference evidence="1" key="1">
    <citation type="submission" date="2018-05" db="EMBL/GenBank/DDBJ databases">
        <authorList>
            <person name="Ashton P.M."/>
            <person name="Dallman T."/>
            <person name="Nair S."/>
            <person name="De Pinna E."/>
            <person name="Peters T."/>
            <person name="Grant K."/>
        </authorList>
    </citation>
    <scope>NUCLEOTIDE SEQUENCE [LARGE SCALE GENOMIC DNA]</scope>
    <source>
        <strain evidence="1">474878</strain>
    </source>
</reference>
<name>A0A5Y3WAR9_SALDZ</name>
<sequence length="62" mass="7288">MMPKTMSIENNKVKGLLLYMRKRIYVKGHIDSDPASNTSLPYFPELDNERNEETVGRLNRIY</sequence>
<protein>
    <submittedName>
        <fullName evidence="1">Uncharacterized protein</fullName>
    </submittedName>
</protein>